<dbReference type="EMBL" id="ABOX02000028">
    <property type="protein sequence ID" value="EEF59451.1"/>
    <property type="molecule type" value="Genomic_DNA"/>
</dbReference>
<gene>
    <name evidence="1" type="ORF">Cflav_PD2295</name>
</gene>
<protein>
    <submittedName>
        <fullName evidence="1">Uncharacterized protein</fullName>
    </submittedName>
</protein>
<dbReference type="Proteomes" id="UP000003688">
    <property type="component" value="Unassembled WGS sequence"/>
</dbReference>
<sequence>MLRGFKSGVVVGAILSCTKSALVYSVVVRWEQISLSFLPKSGVGALYLVDNQVLSVDNVGRHLLSEVTKVIAKMSVTKRFLPVCLLCAGFPSC</sequence>
<keyword evidence="2" id="KW-1185">Reference proteome</keyword>
<comment type="caution">
    <text evidence="1">The sequence shown here is derived from an EMBL/GenBank/DDBJ whole genome shotgun (WGS) entry which is preliminary data.</text>
</comment>
<reference evidence="1 2" key="1">
    <citation type="journal article" date="2011" name="J. Bacteriol.">
        <title>Genome sequence of 'Pedosphaera parvula' Ellin514, an aerobic Verrucomicrobial isolate from pasture soil.</title>
        <authorList>
            <person name="Kant R."/>
            <person name="van Passel M.W."/>
            <person name="Sangwan P."/>
            <person name="Palva A."/>
            <person name="Lucas S."/>
            <person name="Copeland A."/>
            <person name="Lapidus A."/>
            <person name="Glavina Del Rio T."/>
            <person name="Dalin E."/>
            <person name="Tice H."/>
            <person name="Bruce D."/>
            <person name="Goodwin L."/>
            <person name="Pitluck S."/>
            <person name="Chertkov O."/>
            <person name="Larimer F.W."/>
            <person name="Land M.L."/>
            <person name="Hauser L."/>
            <person name="Brettin T.S."/>
            <person name="Detter J.C."/>
            <person name="Han S."/>
            <person name="de Vos W.M."/>
            <person name="Janssen P.H."/>
            <person name="Smidt H."/>
        </authorList>
    </citation>
    <scope>NUCLEOTIDE SEQUENCE [LARGE SCALE GENOMIC DNA]</scope>
    <source>
        <strain evidence="1 2">Ellin514</strain>
    </source>
</reference>
<evidence type="ECO:0000313" key="1">
    <source>
        <dbReference type="EMBL" id="EEF59451.1"/>
    </source>
</evidence>
<proteinExistence type="predicted"/>
<accession>B9XLA0</accession>
<dbReference type="STRING" id="320771.Cflav_PD2295"/>
<evidence type="ECO:0000313" key="2">
    <source>
        <dbReference type="Proteomes" id="UP000003688"/>
    </source>
</evidence>
<dbReference type="PROSITE" id="PS51257">
    <property type="entry name" value="PROKAR_LIPOPROTEIN"/>
    <property type="match status" value="1"/>
</dbReference>
<dbReference type="AlphaFoldDB" id="B9XLA0"/>
<name>B9XLA0_PEDPL</name>
<organism evidence="1 2">
    <name type="scientific">Pedosphaera parvula (strain Ellin514)</name>
    <dbReference type="NCBI Taxonomy" id="320771"/>
    <lineage>
        <taxon>Bacteria</taxon>
        <taxon>Pseudomonadati</taxon>
        <taxon>Verrucomicrobiota</taxon>
        <taxon>Pedosphaerae</taxon>
        <taxon>Pedosphaerales</taxon>
        <taxon>Pedosphaeraceae</taxon>
        <taxon>Pedosphaera</taxon>
    </lineage>
</organism>